<dbReference type="GO" id="GO:0005886">
    <property type="term" value="C:plasma membrane"/>
    <property type="evidence" value="ECO:0007669"/>
    <property type="project" value="UniProtKB-SubCell"/>
</dbReference>
<keyword evidence="5 10" id="KW-0552">Olfaction</keyword>
<dbReference type="EnsemblMetazoa" id="AAEL017557-RA">
    <property type="protein sequence ID" value="AAEL017557-PA"/>
    <property type="gene ID" value="AAEL017557"/>
</dbReference>
<dbReference type="InParanoid" id="A0A1S4G6N3"/>
<evidence type="ECO:0000256" key="3">
    <source>
        <dbReference type="ARBA" id="ARBA00022606"/>
    </source>
</evidence>
<evidence type="ECO:0000256" key="5">
    <source>
        <dbReference type="ARBA" id="ARBA00022725"/>
    </source>
</evidence>
<keyword evidence="4 10" id="KW-0812">Transmembrane</keyword>
<gene>
    <name evidence="11" type="primary">23687977</name>
</gene>
<dbReference type="AlphaFoldDB" id="A0A1S4G6N3"/>
<dbReference type="GO" id="GO:0007165">
    <property type="term" value="P:signal transduction"/>
    <property type="evidence" value="ECO:0007669"/>
    <property type="project" value="UniProtKB-KW"/>
</dbReference>
<protein>
    <recommendedName>
        <fullName evidence="10">Odorant receptor</fullName>
    </recommendedName>
</protein>
<evidence type="ECO:0000256" key="7">
    <source>
        <dbReference type="ARBA" id="ARBA00023136"/>
    </source>
</evidence>
<dbReference type="OrthoDB" id="6765072at2759"/>
<accession>A0A1S4G6N3</accession>
<feature type="transmembrane region" description="Helical" evidence="10">
    <location>
        <begin position="270"/>
        <end position="293"/>
    </location>
</feature>
<sequence length="395" mass="46267">MGFLKRLNRFKIFQHSFKQPADFYAHQIKTPNMISKISGLNVFSEDFTVPNKFLFGIILILGFYFYINASSAYEMRNDTEDLINSLTTFGIATQAVTKLVIFIIFRKDLNWLHKYTEQLYREECNPRTRELLTGNVFLLSVILKTMMVGYGFTSFSLDVAPMLVLAFTGSKLLPFGFYIPHIDRFSWFGYIINYMVQIILTVFVTSEDMGPDCIYMIISMNAFTQIDLIIDSLKEVNRHIEAGDLEVDDLIIKIIQRHQEHLKYLRTVEIIFRMIFFASFVSLSSVLILSLFAVVTLGWYQGIVFILFVSYQLFFGCFLGTFLEFKNEQLQREIYTISWYKLSIKNQKSLRFLLQSAQEPVNWTLIFARLNIPTYLQVYKTIYSIFTMLLTVREE</sequence>
<dbReference type="PANTHER" id="PTHR21137:SF35">
    <property type="entry name" value="ODORANT RECEPTOR 19A-RELATED"/>
    <property type="match status" value="1"/>
</dbReference>
<evidence type="ECO:0000256" key="10">
    <source>
        <dbReference type="RuleBase" id="RU351113"/>
    </source>
</evidence>
<keyword evidence="9 10" id="KW-0807">Transducer</keyword>
<keyword evidence="8 10" id="KW-0675">Receptor</keyword>
<feature type="transmembrane region" description="Helical" evidence="10">
    <location>
        <begin position="299"/>
        <end position="323"/>
    </location>
</feature>
<evidence type="ECO:0000256" key="6">
    <source>
        <dbReference type="ARBA" id="ARBA00022989"/>
    </source>
</evidence>
<evidence type="ECO:0000313" key="12">
    <source>
        <dbReference type="Proteomes" id="UP000008820"/>
    </source>
</evidence>
<evidence type="ECO:0000313" key="11">
    <source>
        <dbReference type="EnsemblMetazoa" id="AAEL017557-PA"/>
    </source>
</evidence>
<keyword evidence="2" id="KW-1003">Cell membrane</keyword>
<dbReference type="InterPro" id="IPR004117">
    <property type="entry name" value="7tm6_olfct_rcpt"/>
</dbReference>
<organism evidence="11 12">
    <name type="scientific">Aedes aegypti</name>
    <name type="common">Yellowfever mosquito</name>
    <name type="synonym">Culex aegypti</name>
    <dbReference type="NCBI Taxonomy" id="7159"/>
    <lineage>
        <taxon>Eukaryota</taxon>
        <taxon>Metazoa</taxon>
        <taxon>Ecdysozoa</taxon>
        <taxon>Arthropoda</taxon>
        <taxon>Hexapoda</taxon>
        <taxon>Insecta</taxon>
        <taxon>Pterygota</taxon>
        <taxon>Neoptera</taxon>
        <taxon>Endopterygota</taxon>
        <taxon>Diptera</taxon>
        <taxon>Nematocera</taxon>
        <taxon>Culicoidea</taxon>
        <taxon>Culicidae</taxon>
        <taxon>Culicinae</taxon>
        <taxon>Aedini</taxon>
        <taxon>Aedes</taxon>
        <taxon>Stegomyia</taxon>
    </lineage>
</organism>
<dbReference type="Proteomes" id="UP000008820">
    <property type="component" value="Chromosome 3"/>
</dbReference>
<evidence type="ECO:0000256" key="8">
    <source>
        <dbReference type="ARBA" id="ARBA00023170"/>
    </source>
</evidence>
<evidence type="ECO:0000256" key="9">
    <source>
        <dbReference type="ARBA" id="ARBA00023224"/>
    </source>
</evidence>
<keyword evidence="7 10" id="KW-0472">Membrane</keyword>
<evidence type="ECO:0000256" key="4">
    <source>
        <dbReference type="ARBA" id="ARBA00022692"/>
    </source>
</evidence>
<feature type="transmembrane region" description="Helical" evidence="10">
    <location>
        <begin position="53"/>
        <end position="73"/>
    </location>
</feature>
<dbReference type="GO" id="GO:0004984">
    <property type="term" value="F:olfactory receptor activity"/>
    <property type="evidence" value="ECO:0007669"/>
    <property type="project" value="InterPro"/>
</dbReference>
<dbReference type="SMR" id="A0A1S4G6N3"/>
<proteinExistence type="inferred from homology"/>
<comment type="similarity">
    <text evidence="10">Belongs to the insect chemoreceptor superfamily. Heteromeric odorant receptor channel (TC 1.A.69) family.</text>
</comment>
<dbReference type="GO" id="GO:0005549">
    <property type="term" value="F:odorant binding"/>
    <property type="evidence" value="ECO:0007669"/>
    <property type="project" value="InterPro"/>
</dbReference>
<keyword evidence="3 10" id="KW-0716">Sensory transduction</keyword>
<evidence type="ECO:0000256" key="2">
    <source>
        <dbReference type="ARBA" id="ARBA00022475"/>
    </source>
</evidence>
<feature type="transmembrane region" description="Helical" evidence="10">
    <location>
        <begin position="131"/>
        <end position="153"/>
    </location>
</feature>
<comment type="caution">
    <text evidence="10">Lacks conserved residue(s) required for the propagation of feature annotation.</text>
</comment>
<reference evidence="11 12" key="1">
    <citation type="submission" date="2017-06" db="EMBL/GenBank/DDBJ databases">
        <title>Aedes aegypti genome working group (AGWG) sequencing and assembly.</title>
        <authorList>
            <consortium name="Aedes aegypti Genome Working Group (AGWG)"/>
            <person name="Matthews B.J."/>
        </authorList>
    </citation>
    <scope>NUCLEOTIDE SEQUENCE [LARGE SCALE GENOMIC DNA]</scope>
    <source>
        <strain evidence="11 12">LVP_AGWG</strain>
    </source>
</reference>
<dbReference type="VEuPathDB" id="VectorBase:AAEL017557"/>
<keyword evidence="6 10" id="KW-1133">Transmembrane helix</keyword>
<comment type="subcellular location">
    <subcellularLocation>
        <location evidence="1 10">Cell membrane</location>
        <topology evidence="1 10">Multi-pass membrane protein</topology>
    </subcellularLocation>
</comment>
<name>A0A1S4G6N3_AEDAE</name>
<evidence type="ECO:0000256" key="1">
    <source>
        <dbReference type="ARBA" id="ARBA00004651"/>
    </source>
</evidence>
<reference evidence="11" key="2">
    <citation type="submission" date="2020-05" db="UniProtKB">
        <authorList>
            <consortium name="EnsemblMetazoa"/>
        </authorList>
    </citation>
    <scope>IDENTIFICATION</scope>
    <source>
        <strain evidence="11">LVP_AGWG</strain>
    </source>
</reference>
<dbReference type="Pfam" id="PF02949">
    <property type="entry name" value="7tm_6"/>
    <property type="match status" value="1"/>
</dbReference>
<dbReference type="PANTHER" id="PTHR21137">
    <property type="entry name" value="ODORANT RECEPTOR"/>
    <property type="match status" value="1"/>
</dbReference>
<feature type="transmembrane region" description="Helical" evidence="10">
    <location>
        <begin position="85"/>
        <end position="105"/>
    </location>
</feature>
<keyword evidence="12" id="KW-1185">Reference proteome</keyword>
<feature type="transmembrane region" description="Helical" evidence="10">
    <location>
        <begin position="187"/>
        <end position="206"/>
    </location>
</feature>